<dbReference type="OrthoDB" id="6608729at2759"/>
<evidence type="ECO:0000313" key="2">
    <source>
        <dbReference type="EMBL" id="KAF6213740.1"/>
    </source>
</evidence>
<dbReference type="GO" id="GO:0003676">
    <property type="term" value="F:nucleic acid binding"/>
    <property type="evidence" value="ECO:0007669"/>
    <property type="project" value="InterPro"/>
</dbReference>
<feature type="domain" description="Integrase catalytic" evidence="1">
    <location>
        <begin position="37"/>
        <end position="240"/>
    </location>
</feature>
<organism evidence="2 3">
    <name type="scientific">Apolygus lucorum</name>
    <name type="common">Small green plant bug</name>
    <name type="synonym">Lygocoris lucorum</name>
    <dbReference type="NCBI Taxonomy" id="248454"/>
    <lineage>
        <taxon>Eukaryota</taxon>
        <taxon>Metazoa</taxon>
        <taxon>Ecdysozoa</taxon>
        <taxon>Arthropoda</taxon>
        <taxon>Hexapoda</taxon>
        <taxon>Insecta</taxon>
        <taxon>Pterygota</taxon>
        <taxon>Neoptera</taxon>
        <taxon>Paraneoptera</taxon>
        <taxon>Hemiptera</taxon>
        <taxon>Heteroptera</taxon>
        <taxon>Panheteroptera</taxon>
        <taxon>Cimicomorpha</taxon>
        <taxon>Miridae</taxon>
        <taxon>Mirini</taxon>
        <taxon>Apolygus</taxon>
    </lineage>
</organism>
<dbReference type="PANTHER" id="PTHR47331">
    <property type="entry name" value="PHD-TYPE DOMAIN-CONTAINING PROTEIN"/>
    <property type="match status" value="1"/>
</dbReference>
<dbReference type="InterPro" id="IPR001584">
    <property type="entry name" value="Integrase_cat-core"/>
</dbReference>
<proteinExistence type="predicted"/>
<protein>
    <recommendedName>
        <fullName evidence="1">Integrase catalytic domain-containing protein</fullName>
    </recommendedName>
</protein>
<dbReference type="GO" id="GO:0015074">
    <property type="term" value="P:DNA integration"/>
    <property type="evidence" value="ECO:0007669"/>
    <property type="project" value="InterPro"/>
</dbReference>
<name>A0A8S9XXG6_APOLU</name>
<dbReference type="Pfam" id="PF18701">
    <property type="entry name" value="DUF5641"/>
    <property type="match status" value="1"/>
</dbReference>
<comment type="caution">
    <text evidence="2">The sequence shown here is derived from an EMBL/GenBank/DDBJ whole genome shotgun (WGS) entry which is preliminary data.</text>
</comment>
<dbReference type="InterPro" id="IPR036397">
    <property type="entry name" value="RNaseH_sf"/>
</dbReference>
<dbReference type="SUPFAM" id="SSF53098">
    <property type="entry name" value="Ribonuclease H-like"/>
    <property type="match status" value="1"/>
</dbReference>
<dbReference type="Gene3D" id="3.30.420.10">
    <property type="entry name" value="Ribonuclease H-like superfamily/Ribonuclease H"/>
    <property type="match status" value="1"/>
</dbReference>
<keyword evidence="3" id="KW-1185">Reference proteome</keyword>
<reference evidence="2" key="1">
    <citation type="journal article" date="2021" name="Mol. Ecol. Resour.">
        <title>Apolygus lucorum genome provides insights into omnivorousness and mesophyll feeding.</title>
        <authorList>
            <person name="Liu Y."/>
            <person name="Liu H."/>
            <person name="Wang H."/>
            <person name="Huang T."/>
            <person name="Liu B."/>
            <person name="Yang B."/>
            <person name="Yin L."/>
            <person name="Li B."/>
            <person name="Zhang Y."/>
            <person name="Zhang S."/>
            <person name="Jiang F."/>
            <person name="Zhang X."/>
            <person name="Ren Y."/>
            <person name="Wang B."/>
            <person name="Wang S."/>
            <person name="Lu Y."/>
            <person name="Wu K."/>
            <person name="Fan W."/>
            <person name="Wang G."/>
        </authorList>
    </citation>
    <scope>NUCLEOTIDE SEQUENCE</scope>
    <source>
        <strain evidence="2">12Hb</strain>
    </source>
</reference>
<gene>
    <name evidence="2" type="ORF">GE061_011462</name>
</gene>
<dbReference type="EMBL" id="WIXP02000003">
    <property type="protein sequence ID" value="KAF6213740.1"/>
    <property type="molecule type" value="Genomic_DNA"/>
</dbReference>
<accession>A0A8S9XXG6</accession>
<dbReference type="AlphaFoldDB" id="A0A8S9XXG6"/>
<dbReference type="Proteomes" id="UP000466442">
    <property type="component" value="Unassembled WGS sequence"/>
</dbReference>
<sequence>MIQTRFWMPNLRRLVRKRNFMCLKCFKLNAKSRIPVMGDLPSYRVQAKRAFAHTGVDFAGPFAMRYSLKRKADVSKVYLCLFVCMETKALHLEAVTQLSTESFLATFDRFCSRRGLPQEMFSDCGSNFIGASNHLKDLHRWFQNQDTQRGINDYFLKFGVKWNFNPALAPHFGGIWESGVRSVKRHMKTCAGNTPLTFEELSTLFAKFEAILNSRPICPLSSDPDASDYLSPGHFLVGGPLVALPERSILDRRENLLTRWQLVKRMYQQFWSRWRREYLQTLQRRPKWKNSTPNLQVGNLVLLKDSSSPMDWPMGKVVATHPGTDGVVRVVTVQTSTSSFRRAVAKLVPLLPLSIPSH</sequence>
<dbReference type="InterPro" id="IPR040676">
    <property type="entry name" value="DUF5641"/>
</dbReference>
<dbReference type="InterPro" id="IPR012337">
    <property type="entry name" value="RNaseH-like_sf"/>
</dbReference>
<dbReference type="PROSITE" id="PS50994">
    <property type="entry name" value="INTEGRASE"/>
    <property type="match status" value="1"/>
</dbReference>
<evidence type="ECO:0000313" key="3">
    <source>
        <dbReference type="Proteomes" id="UP000466442"/>
    </source>
</evidence>
<evidence type="ECO:0000259" key="1">
    <source>
        <dbReference type="PROSITE" id="PS50994"/>
    </source>
</evidence>